<feature type="region of interest" description="Disordered" evidence="1">
    <location>
        <begin position="16"/>
        <end position="45"/>
    </location>
</feature>
<keyword evidence="3" id="KW-1185">Reference proteome</keyword>
<evidence type="ECO:0000313" key="3">
    <source>
        <dbReference type="Proteomes" id="UP000307380"/>
    </source>
</evidence>
<dbReference type="RefSeq" id="WP_136422916.1">
    <property type="nucleotide sequence ID" value="NZ_SSSN01000003.1"/>
</dbReference>
<dbReference type="Proteomes" id="UP000307380">
    <property type="component" value="Unassembled WGS sequence"/>
</dbReference>
<dbReference type="PANTHER" id="PTHR39441">
    <property type="entry name" value="DUF2252 DOMAIN-CONTAINING PROTEIN"/>
    <property type="match status" value="1"/>
</dbReference>
<name>A0A4S4FWU0_9MICO</name>
<feature type="compositionally biased region" description="Basic and acidic residues" evidence="1">
    <location>
        <begin position="16"/>
        <end position="32"/>
    </location>
</feature>
<dbReference type="Pfam" id="PF10009">
    <property type="entry name" value="DUF2252"/>
    <property type="match status" value="1"/>
</dbReference>
<proteinExistence type="predicted"/>
<accession>A0A4S4FWU0</accession>
<dbReference type="OrthoDB" id="1491115at2"/>
<dbReference type="EMBL" id="SSSN01000003">
    <property type="protein sequence ID" value="THG35469.1"/>
    <property type="molecule type" value="Genomic_DNA"/>
</dbReference>
<reference evidence="2 3" key="1">
    <citation type="submission" date="2019-04" db="EMBL/GenBank/DDBJ databases">
        <authorList>
            <person name="Jiang L."/>
        </authorList>
    </citation>
    <scope>NUCLEOTIDE SEQUENCE [LARGE SCALE GENOMIC DNA]</scope>
    <source>
        <strain evidence="2 3">YIM 131861</strain>
    </source>
</reference>
<comment type="caution">
    <text evidence="2">The sequence shown here is derived from an EMBL/GenBank/DDBJ whole genome shotgun (WGS) entry which is preliminary data.</text>
</comment>
<evidence type="ECO:0000256" key="1">
    <source>
        <dbReference type="SAM" id="MobiDB-lite"/>
    </source>
</evidence>
<protein>
    <submittedName>
        <fullName evidence="2">DUF2252 domain-containing protein</fullName>
    </submittedName>
</protein>
<gene>
    <name evidence="2" type="ORF">E6C70_05350</name>
</gene>
<dbReference type="AlphaFoldDB" id="A0A4S4FWU0"/>
<dbReference type="PANTHER" id="PTHR39441:SF1">
    <property type="entry name" value="DUF2252 DOMAIN-CONTAINING PROTEIN"/>
    <property type="match status" value="1"/>
</dbReference>
<dbReference type="InterPro" id="IPR018721">
    <property type="entry name" value="DUF2252"/>
</dbReference>
<evidence type="ECO:0000313" key="2">
    <source>
        <dbReference type="EMBL" id="THG35469.1"/>
    </source>
</evidence>
<organism evidence="2 3">
    <name type="scientific">Orlajensenia flava</name>
    <dbReference type="NCBI Taxonomy" id="2565934"/>
    <lineage>
        <taxon>Bacteria</taxon>
        <taxon>Bacillati</taxon>
        <taxon>Actinomycetota</taxon>
        <taxon>Actinomycetes</taxon>
        <taxon>Micrococcales</taxon>
        <taxon>Microbacteriaceae</taxon>
        <taxon>Orlajensenia</taxon>
    </lineage>
</organism>
<sequence length="470" mass="50880">MAEDAAESSALGALRFDHAHVTTQHERKDAGRAARARVPRSAHAEYRPSLDRDPLGIIERQNAHRLDWLVPLRTERMLASPFAFYRGTAALQAADLAGGVTTGAHVTLCGDAHITNFGLYASPQRTLVFDLNDFDESAAGPWEWDVKRLVTSVIVAGREKGFEAKRIRSAAVASARSYRTSLAGFLRLDPLRRFYLRADVETRMTPFGASTRHAIADAVSASKKRTSARAFAKITERADDGSVRIVEQPPTLTHVPAEMEGRVGALVELYLATLPPELALLLSQYTATDVARRVVGVGSVGTRCYIVVLTGPLGEPLVLQVKEAGRSVLNEYGALPSIATPGVDAVQLVDEPGYRVVASQRILQAVSDPFLGYLSVDGRGYYVRQFRDRNVSFDVAALGQKPFTDYVAACASMLARAHAQSPDAAFVSGYLGRSSVFDEAVVDWSEAYADQSFADFTAFRAAQASASTPS</sequence>